<evidence type="ECO:0000313" key="1">
    <source>
        <dbReference type="EMBL" id="KAJ2898116.1"/>
    </source>
</evidence>
<accession>A0AAD5RN15</accession>
<dbReference type="AlphaFoldDB" id="A0AAD5RN15"/>
<comment type="caution">
    <text evidence="1">The sequence shown here is derived from an EMBL/GenBank/DDBJ whole genome shotgun (WGS) entry which is preliminary data.</text>
</comment>
<dbReference type="EMBL" id="JAKWBI020000244">
    <property type="protein sequence ID" value="KAJ2898116.1"/>
    <property type="molecule type" value="Genomic_DNA"/>
</dbReference>
<gene>
    <name evidence="1" type="ORF">MKZ38_004175</name>
</gene>
<protein>
    <submittedName>
        <fullName evidence="1">Uncharacterized protein</fullName>
    </submittedName>
</protein>
<evidence type="ECO:0000313" key="2">
    <source>
        <dbReference type="Proteomes" id="UP001201980"/>
    </source>
</evidence>
<dbReference type="Proteomes" id="UP001201980">
    <property type="component" value="Unassembled WGS sequence"/>
</dbReference>
<keyword evidence="2" id="KW-1185">Reference proteome</keyword>
<proteinExistence type="predicted"/>
<sequence>MEKFGVSTGFPVCAPFMADIVTCSRNPIRRLYQPSSSANYRRTGGDSAFQNLMKLSIPGNSSAWEPRLSIPIVPDLSWVDCLSWAPTETGWCCVPYMPYANLTEKKQSVSVISYTRDSRFGAAQLCLLEVEILFRGILSALPTLLSWLGCSSLFLAPTNLLLSDNSGKKQH</sequence>
<reference evidence="1" key="1">
    <citation type="submission" date="2022-07" db="EMBL/GenBank/DDBJ databases">
        <title>Draft genome sequence of Zalerion maritima ATCC 34329, a (micro)plastics degrading marine fungus.</title>
        <authorList>
            <person name="Paco A."/>
            <person name="Goncalves M.F.M."/>
            <person name="Rocha-Santos T.A.P."/>
            <person name="Alves A."/>
        </authorList>
    </citation>
    <scope>NUCLEOTIDE SEQUENCE</scope>
    <source>
        <strain evidence="1">ATCC 34329</strain>
    </source>
</reference>
<name>A0AAD5RN15_9PEZI</name>
<organism evidence="1 2">
    <name type="scientific">Zalerion maritima</name>
    <dbReference type="NCBI Taxonomy" id="339359"/>
    <lineage>
        <taxon>Eukaryota</taxon>
        <taxon>Fungi</taxon>
        <taxon>Dikarya</taxon>
        <taxon>Ascomycota</taxon>
        <taxon>Pezizomycotina</taxon>
        <taxon>Sordariomycetes</taxon>
        <taxon>Lulworthiomycetidae</taxon>
        <taxon>Lulworthiales</taxon>
        <taxon>Lulworthiaceae</taxon>
        <taxon>Zalerion</taxon>
    </lineage>
</organism>